<evidence type="ECO:0000256" key="2">
    <source>
        <dbReference type="ARBA" id="ARBA00023125"/>
    </source>
</evidence>
<gene>
    <name evidence="7" type="ORF">GCM10017044_16820</name>
</gene>
<dbReference type="InterPro" id="IPR050109">
    <property type="entry name" value="HTH-type_TetR-like_transc_reg"/>
</dbReference>
<organism evidence="7 8">
    <name type="scientific">Kordiimonas sediminis</name>
    <dbReference type="NCBI Taxonomy" id="1735581"/>
    <lineage>
        <taxon>Bacteria</taxon>
        <taxon>Pseudomonadati</taxon>
        <taxon>Pseudomonadota</taxon>
        <taxon>Alphaproteobacteria</taxon>
        <taxon>Kordiimonadales</taxon>
        <taxon>Kordiimonadaceae</taxon>
        <taxon>Kordiimonas</taxon>
    </lineage>
</organism>
<accession>A0A919ATV8</accession>
<dbReference type="Pfam" id="PF00440">
    <property type="entry name" value="TetR_N"/>
    <property type="match status" value="1"/>
</dbReference>
<dbReference type="Proteomes" id="UP000630923">
    <property type="component" value="Unassembled WGS sequence"/>
</dbReference>
<dbReference type="SUPFAM" id="SSF48498">
    <property type="entry name" value="Tetracyclin repressor-like, C-terminal domain"/>
    <property type="match status" value="1"/>
</dbReference>
<dbReference type="PANTHER" id="PTHR30055">
    <property type="entry name" value="HTH-TYPE TRANSCRIPTIONAL REGULATOR RUTR"/>
    <property type="match status" value="1"/>
</dbReference>
<protein>
    <submittedName>
        <fullName evidence="7">Transcriptional regulator</fullName>
    </submittedName>
</protein>
<evidence type="ECO:0000256" key="3">
    <source>
        <dbReference type="ARBA" id="ARBA00023163"/>
    </source>
</evidence>
<evidence type="ECO:0000256" key="1">
    <source>
        <dbReference type="ARBA" id="ARBA00023015"/>
    </source>
</evidence>
<feature type="compositionally biased region" description="Basic and acidic residues" evidence="5">
    <location>
        <begin position="13"/>
        <end position="27"/>
    </location>
</feature>
<evidence type="ECO:0000259" key="6">
    <source>
        <dbReference type="PROSITE" id="PS50977"/>
    </source>
</evidence>
<sequence>MTSNAVRNLMPEGTERQGRGRPRDREKNSAIIETASELFLENGFAGTSMDAVAKHAGVSKQTVYSHFSSKEQLFSESVRRRIGEHFPDETEDDDADHSLEADTVEICNQFAQLLVSDDAMSVYRVLVAEAPKGSELAKIFWEAGPRLMVEKLVHFLARWVEAGELEIDDLEAAAKHLLALLKGELHFQLAIGLVDTVDEAAVRAHAEECAIGFLMVYRKQPA</sequence>
<reference evidence="7" key="1">
    <citation type="journal article" date="2014" name="Int. J. Syst. Evol. Microbiol.">
        <title>Complete genome sequence of Corynebacterium casei LMG S-19264T (=DSM 44701T), isolated from a smear-ripened cheese.</title>
        <authorList>
            <consortium name="US DOE Joint Genome Institute (JGI-PGF)"/>
            <person name="Walter F."/>
            <person name="Albersmeier A."/>
            <person name="Kalinowski J."/>
            <person name="Ruckert C."/>
        </authorList>
    </citation>
    <scope>NUCLEOTIDE SEQUENCE</scope>
    <source>
        <strain evidence="7">KCTC 42590</strain>
    </source>
</reference>
<evidence type="ECO:0000313" key="7">
    <source>
        <dbReference type="EMBL" id="GHF23044.1"/>
    </source>
</evidence>
<keyword evidence="2 4" id="KW-0238">DNA-binding</keyword>
<feature type="DNA-binding region" description="H-T-H motif" evidence="4">
    <location>
        <begin position="48"/>
        <end position="67"/>
    </location>
</feature>
<dbReference type="FunFam" id="1.10.10.60:FF:000141">
    <property type="entry name" value="TetR family transcriptional regulator"/>
    <property type="match status" value="1"/>
</dbReference>
<dbReference type="AlphaFoldDB" id="A0A919ATV8"/>
<proteinExistence type="predicted"/>
<evidence type="ECO:0000256" key="5">
    <source>
        <dbReference type="SAM" id="MobiDB-lite"/>
    </source>
</evidence>
<dbReference type="GO" id="GO:0003700">
    <property type="term" value="F:DNA-binding transcription factor activity"/>
    <property type="evidence" value="ECO:0007669"/>
    <property type="project" value="TreeGrafter"/>
</dbReference>
<dbReference type="InterPro" id="IPR039536">
    <property type="entry name" value="TetR_C_Proteobacteria"/>
</dbReference>
<keyword evidence="8" id="KW-1185">Reference proteome</keyword>
<dbReference type="InterPro" id="IPR001647">
    <property type="entry name" value="HTH_TetR"/>
</dbReference>
<reference evidence="7" key="2">
    <citation type="submission" date="2020-09" db="EMBL/GenBank/DDBJ databases">
        <authorList>
            <person name="Sun Q."/>
            <person name="Kim S."/>
        </authorList>
    </citation>
    <scope>NUCLEOTIDE SEQUENCE</scope>
    <source>
        <strain evidence="7">KCTC 42590</strain>
    </source>
</reference>
<dbReference type="PROSITE" id="PS50977">
    <property type="entry name" value="HTH_TETR_2"/>
    <property type="match status" value="1"/>
</dbReference>
<dbReference type="PRINTS" id="PR00455">
    <property type="entry name" value="HTHTETR"/>
</dbReference>
<dbReference type="EMBL" id="BNCI01000002">
    <property type="protein sequence ID" value="GHF23044.1"/>
    <property type="molecule type" value="Genomic_DNA"/>
</dbReference>
<dbReference type="GO" id="GO:0000976">
    <property type="term" value="F:transcription cis-regulatory region binding"/>
    <property type="evidence" value="ECO:0007669"/>
    <property type="project" value="TreeGrafter"/>
</dbReference>
<evidence type="ECO:0000313" key="8">
    <source>
        <dbReference type="Proteomes" id="UP000630923"/>
    </source>
</evidence>
<dbReference type="InterPro" id="IPR036271">
    <property type="entry name" value="Tet_transcr_reg_TetR-rel_C_sf"/>
</dbReference>
<dbReference type="InterPro" id="IPR009057">
    <property type="entry name" value="Homeodomain-like_sf"/>
</dbReference>
<dbReference type="Pfam" id="PF14246">
    <property type="entry name" value="TetR_C_7"/>
    <property type="match status" value="1"/>
</dbReference>
<dbReference type="PANTHER" id="PTHR30055:SF146">
    <property type="entry name" value="HTH-TYPE TRANSCRIPTIONAL DUAL REGULATOR CECR"/>
    <property type="match status" value="1"/>
</dbReference>
<dbReference type="SUPFAM" id="SSF46689">
    <property type="entry name" value="Homeodomain-like"/>
    <property type="match status" value="1"/>
</dbReference>
<name>A0A919ATV8_9PROT</name>
<keyword evidence="1" id="KW-0805">Transcription regulation</keyword>
<evidence type="ECO:0000256" key="4">
    <source>
        <dbReference type="PROSITE-ProRule" id="PRU00335"/>
    </source>
</evidence>
<comment type="caution">
    <text evidence="7">The sequence shown here is derived from an EMBL/GenBank/DDBJ whole genome shotgun (WGS) entry which is preliminary data.</text>
</comment>
<dbReference type="Gene3D" id="1.10.357.10">
    <property type="entry name" value="Tetracycline Repressor, domain 2"/>
    <property type="match status" value="1"/>
</dbReference>
<feature type="domain" description="HTH tetR-type" evidence="6">
    <location>
        <begin position="25"/>
        <end position="85"/>
    </location>
</feature>
<keyword evidence="3" id="KW-0804">Transcription</keyword>
<feature type="region of interest" description="Disordered" evidence="5">
    <location>
        <begin position="1"/>
        <end position="27"/>
    </location>
</feature>